<keyword evidence="8 9" id="KW-0961">Cell wall biogenesis/degradation</keyword>
<keyword evidence="5" id="KW-0378">Hydrolase</keyword>
<dbReference type="CDD" id="cd16913">
    <property type="entry name" value="YkuD_like"/>
    <property type="match status" value="1"/>
</dbReference>
<evidence type="ECO:0000313" key="12">
    <source>
        <dbReference type="Proteomes" id="UP001308005"/>
    </source>
</evidence>
<comment type="similarity">
    <text evidence="2">Belongs to the YkuD family.</text>
</comment>
<evidence type="ECO:0000256" key="4">
    <source>
        <dbReference type="ARBA" id="ARBA00022679"/>
    </source>
</evidence>
<dbReference type="EMBL" id="JAYMYJ010000115">
    <property type="protein sequence ID" value="MEB4591928.1"/>
    <property type="molecule type" value="Genomic_DNA"/>
</dbReference>
<dbReference type="RefSeq" id="WP_324695904.1">
    <property type="nucleotide sequence ID" value="NZ_JAYMYJ010000115.1"/>
</dbReference>
<comment type="pathway">
    <text evidence="1 9">Cell wall biogenesis; peptidoglycan biosynthesis.</text>
</comment>
<keyword evidence="6 9" id="KW-0133">Cell shape</keyword>
<feature type="active site" description="Nucleophile" evidence="9">
    <location>
        <position position="175"/>
    </location>
</feature>
<dbReference type="Proteomes" id="UP001308005">
    <property type="component" value="Unassembled WGS sequence"/>
</dbReference>
<reference evidence="12" key="1">
    <citation type="submission" date="2023-07" db="EMBL/GenBank/DDBJ databases">
        <title>The carbon used by Thiothrix.</title>
        <authorList>
            <person name="Chen L."/>
        </authorList>
    </citation>
    <scope>NUCLEOTIDE SEQUENCE [LARGE SCALE GENOMIC DNA]</scope>
</reference>
<keyword evidence="4 11" id="KW-0808">Transferase</keyword>
<dbReference type="SUPFAM" id="SSF141523">
    <property type="entry name" value="L,D-transpeptidase catalytic domain-like"/>
    <property type="match status" value="1"/>
</dbReference>
<comment type="caution">
    <text evidence="11">The sequence shown here is derived from an EMBL/GenBank/DDBJ whole genome shotgun (WGS) entry which is preliminary data.</text>
</comment>
<dbReference type="InterPro" id="IPR005490">
    <property type="entry name" value="LD_TPept_cat_dom"/>
</dbReference>
<evidence type="ECO:0000259" key="10">
    <source>
        <dbReference type="PROSITE" id="PS52029"/>
    </source>
</evidence>
<dbReference type="Gene3D" id="2.40.440.10">
    <property type="entry name" value="L,D-transpeptidase catalytic domain-like"/>
    <property type="match status" value="1"/>
</dbReference>
<dbReference type="Pfam" id="PF03734">
    <property type="entry name" value="YkuD"/>
    <property type="match status" value="1"/>
</dbReference>
<dbReference type="PROSITE" id="PS52029">
    <property type="entry name" value="LD_TPASE"/>
    <property type="match status" value="1"/>
</dbReference>
<accession>A0ABU6CYK9</accession>
<sequence length="203" mass="22068">MEPLPLPPQAAPPAMAGANQGANVDFIAKDLAQRFPGYHTDRFLLVDATAQKMQLIENGRVSGEWVISTALKGLGSRKGSDQTPTGVHRIAQKIGEGAPLGAIFKARQNTGRIATILTGPDQDSTEDNVTTRILWLDGMEPGVNQGGSVDSHERYIYIHGTDEEGKLGRPASHGCIRMRNRDVMELFDRVDENTLVVVVAQKR</sequence>
<organism evidence="11 12">
    <name type="scientific">Candidatus Thiothrix phosphatis</name>
    <dbReference type="NCBI Taxonomy" id="3112415"/>
    <lineage>
        <taxon>Bacteria</taxon>
        <taxon>Pseudomonadati</taxon>
        <taxon>Pseudomonadota</taxon>
        <taxon>Gammaproteobacteria</taxon>
        <taxon>Thiotrichales</taxon>
        <taxon>Thiotrichaceae</taxon>
        <taxon>Thiothrix</taxon>
    </lineage>
</organism>
<feature type="domain" description="L,D-TPase catalytic" evidence="10">
    <location>
        <begin position="42"/>
        <end position="199"/>
    </location>
</feature>
<name>A0ABU6CYK9_9GAMM</name>
<evidence type="ECO:0000256" key="3">
    <source>
        <dbReference type="ARBA" id="ARBA00022676"/>
    </source>
</evidence>
<evidence type="ECO:0000256" key="1">
    <source>
        <dbReference type="ARBA" id="ARBA00004752"/>
    </source>
</evidence>
<dbReference type="GO" id="GO:0016740">
    <property type="term" value="F:transferase activity"/>
    <property type="evidence" value="ECO:0007669"/>
    <property type="project" value="UniProtKB-KW"/>
</dbReference>
<evidence type="ECO:0000256" key="9">
    <source>
        <dbReference type="PROSITE-ProRule" id="PRU01373"/>
    </source>
</evidence>
<dbReference type="EC" id="2.-.-.-" evidence="11"/>
<evidence type="ECO:0000313" key="11">
    <source>
        <dbReference type="EMBL" id="MEB4591928.1"/>
    </source>
</evidence>
<dbReference type="PANTHER" id="PTHR30582">
    <property type="entry name" value="L,D-TRANSPEPTIDASE"/>
    <property type="match status" value="1"/>
</dbReference>
<evidence type="ECO:0000256" key="5">
    <source>
        <dbReference type="ARBA" id="ARBA00022801"/>
    </source>
</evidence>
<keyword evidence="12" id="KW-1185">Reference proteome</keyword>
<gene>
    <name evidence="11" type="ORF">VSS37_13125</name>
</gene>
<dbReference type="InterPro" id="IPR050979">
    <property type="entry name" value="LD-transpeptidase"/>
</dbReference>
<dbReference type="PANTHER" id="PTHR30582:SF24">
    <property type="entry name" value="L,D-TRANSPEPTIDASE ERFK_SRFK-RELATED"/>
    <property type="match status" value="1"/>
</dbReference>
<feature type="active site" description="Proton donor/acceptor" evidence="9">
    <location>
        <position position="159"/>
    </location>
</feature>
<evidence type="ECO:0000256" key="8">
    <source>
        <dbReference type="ARBA" id="ARBA00023316"/>
    </source>
</evidence>
<proteinExistence type="inferred from homology"/>
<evidence type="ECO:0000256" key="7">
    <source>
        <dbReference type="ARBA" id="ARBA00022984"/>
    </source>
</evidence>
<dbReference type="InterPro" id="IPR038063">
    <property type="entry name" value="Transpep_catalytic_dom"/>
</dbReference>
<keyword evidence="3" id="KW-0328">Glycosyltransferase</keyword>
<evidence type="ECO:0000256" key="6">
    <source>
        <dbReference type="ARBA" id="ARBA00022960"/>
    </source>
</evidence>
<keyword evidence="7 9" id="KW-0573">Peptidoglycan synthesis</keyword>
<protein>
    <submittedName>
        <fullName evidence="11">L,D-transpeptidase</fullName>
        <ecNumber evidence="11">2.-.-.-</ecNumber>
    </submittedName>
</protein>
<evidence type="ECO:0000256" key="2">
    <source>
        <dbReference type="ARBA" id="ARBA00005992"/>
    </source>
</evidence>